<dbReference type="InterPro" id="IPR037314">
    <property type="entry name" value="MKT1_H3TH"/>
</dbReference>
<dbReference type="VEuPathDB" id="FungiDB:TERG_06308"/>
<protein>
    <submittedName>
        <fullName evidence="3">Uncharacterized protein</fullName>
    </submittedName>
</protein>
<dbReference type="Pfam" id="PF00867">
    <property type="entry name" value="XPG_I"/>
    <property type="match status" value="1"/>
</dbReference>
<proteinExistence type="predicted"/>
<gene>
    <name evidence="3" type="ORF">TERG_06308</name>
</gene>
<sequence>MVAKHTIGIGSAHPESLYKFLQRILQGEGINFIVAPYAASAQLAYLEKDPHRFIDAVFGPAELFLFDVEKIITKMDTDLRHFNWVTKSLCQEELGRLSNQQFADLCLLLGSPFLPTFPPFETPGYGGGKRVNIRDAVGMFNSAGRNALALCAQFEEDQRVHDLDYMDRFKRAFMTVKHHVIMDVDGKVGPLDPENASSDLHELIGQRLPEELYFYISKGILGSRIPNWLTSGELLLTLPLGTEDTPVYRRLLTETSLQSEHKRFAFCPTRSTAFIRQRSLTSEPGTMIKQINQSISRTFPQSKTQYPAGVWEASSC</sequence>
<dbReference type="InterPro" id="IPR029060">
    <property type="entry name" value="PIN-like_dom_sf"/>
</dbReference>
<dbReference type="SUPFAM" id="SSF88723">
    <property type="entry name" value="PIN domain-like"/>
    <property type="match status" value="1"/>
</dbReference>
<evidence type="ECO:0000313" key="3">
    <source>
        <dbReference type="EMBL" id="KFL62242.1"/>
    </source>
</evidence>
<dbReference type="Proteomes" id="UP000008864">
    <property type="component" value="Unassembled WGS sequence"/>
</dbReference>
<keyword evidence="4" id="KW-1185">Reference proteome</keyword>
<name>A0A080WN48_TRIRC</name>
<dbReference type="GO" id="GO:0003730">
    <property type="term" value="F:mRNA 3'-UTR binding"/>
    <property type="evidence" value="ECO:0007669"/>
    <property type="project" value="TreeGrafter"/>
</dbReference>
<dbReference type="InterPro" id="IPR022040">
    <property type="entry name" value="MKT1_N"/>
</dbReference>
<dbReference type="GeneID" id="10375314"/>
<evidence type="ECO:0000313" key="4">
    <source>
        <dbReference type="Proteomes" id="UP000008864"/>
    </source>
</evidence>
<evidence type="ECO:0000259" key="1">
    <source>
        <dbReference type="Pfam" id="PF00867"/>
    </source>
</evidence>
<feature type="domain" description="Post-transcriptional regulator MKT1 N-terminal" evidence="2">
    <location>
        <begin position="198"/>
        <end position="277"/>
    </location>
</feature>
<feature type="domain" description="XPG-I" evidence="1">
    <location>
        <begin position="29"/>
        <end position="111"/>
    </location>
</feature>
<dbReference type="OrthoDB" id="17262at2759"/>
<dbReference type="InterPro" id="IPR006086">
    <property type="entry name" value="XPG-I_dom"/>
</dbReference>
<accession>A0A080WN48</accession>
<dbReference type="PANTHER" id="PTHR11081:SF32">
    <property type="entry name" value="POST-TRANSCRIPTIONAL REGULATOR MKT1"/>
    <property type="match status" value="1"/>
</dbReference>
<dbReference type="GO" id="GO:0006974">
    <property type="term" value="P:DNA damage response"/>
    <property type="evidence" value="ECO:0007669"/>
    <property type="project" value="UniProtKB-ARBA"/>
</dbReference>
<dbReference type="Pfam" id="PF12247">
    <property type="entry name" value="MKT1_N"/>
    <property type="match status" value="1"/>
</dbReference>
<dbReference type="EMBL" id="GG700654">
    <property type="protein sequence ID" value="KFL62242.1"/>
    <property type="molecule type" value="Genomic_DNA"/>
</dbReference>
<dbReference type="InterPro" id="IPR006084">
    <property type="entry name" value="XPG/Rad2"/>
</dbReference>
<dbReference type="PANTHER" id="PTHR11081">
    <property type="entry name" value="FLAP ENDONUCLEASE FAMILY MEMBER"/>
    <property type="match status" value="1"/>
</dbReference>
<dbReference type="CDD" id="cd09902">
    <property type="entry name" value="H3TH_MKT1"/>
    <property type="match status" value="1"/>
</dbReference>
<dbReference type="AlphaFoldDB" id="A0A080WN48"/>
<dbReference type="Gene3D" id="3.40.50.1010">
    <property type="entry name" value="5'-nuclease"/>
    <property type="match status" value="1"/>
</dbReference>
<reference evidence="4" key="1">
    <citation type="journal article" date="2012" name="MBio">
        <title>Comparative genome analysis of Trichophyton rubrum and related dermatophytes reveals candidate genes involved in infection.</title>
        <authorList>
            <person name="Martinez D.A."/>
            <person name="Oliver B.G."/>
            <person name="Graeser Y."/>
            <person name="Goldberg J.M."/>
            <person name="Li W."/>
            <person name="Martinez-Rossi N.M."/>
            <person name="Monod M."/>
            <person name="Shelest E."/>
            <person name="Barton R.C."/>
            <person name="Birch E."/>
            <person name="Brakhage A.A."/>
            <person name="Chen Z."/>
            <person name="Gurr S.J."/>
            <person name="Heiman D."/>
            <person name="Heitman J."/>
            <person name="Kosti I."/>
            <person name="Rossi A."/>
            <person name="Saif S."/>
            <person name="Samalova M."/>
            <person name="Saunders C.W."/>
            <person name="Shea T."/>
            <person name="Summerbell R.C."/>
            <person name="Xu J."/>
            <person name="Young S."/>
            <person name="Zeng Q."/>
            <person name="Birren B.W."/>
            <person name="Cuomo C.A."/>
            <person name="White T.C."/>
        </authorList>
    </citation>
    <scope>NUCLEOTIDE SEQUENCE [LARGE SCALE GENOMIC DNA]</scope>
    <source>
        <strain evidence="4">ATCC MYA-4607 / CBS 118892</strain>
    </source>
</reference>
<dbReference type="RefSeq" id="XP_047606843.1">
    <property type="nucleotide sequence ID" value="XM_047750133.1"/>
</dbReference>
<evidence type="ECO:0000259" key="2">
    <source>
        <dbReference type="Pfam" id="PF12247"/>
    </source>
</evidence>
<dbReference type="GO" id="GO:0004518">
    <property type="term" value="F:nuclease activity"/>
    <property type="evidence" value="ECO:0007669"/>
    <property type="project" value="InterPro"/>
</dbReference>
<organism evidence="3 4">
    <name type="scientific">Trichophyton rubrum (strain ATCC MYA-4607 / CBS 118892)</name>
    <name type="common">Athlete's foot fungus</name>
    <dbReference type="NCBI Taxonomy" id="559305"/>
    <lineage>
        <taxon>Eukaryota</taxon>
        <taxon>Fungi</taxon>
        <taxon>Dikarya</taxon>
        <taxon>Ascomycota</taxon>
        <taxon>Pezizomycotina</taxon>
        <taxon>Eurotiomycetes</taxon>
        <taxon>Eurotiomycetidae</taxon>
        <taxon>Onygenales</taxon>
        <taxon>Arthrodermataceae</taxon>
        <taxon>Trichophyton</taxon>
    </lineage>
</organism>